<reference evidence="4" key="2">
    <citation type="submission" date="2025-08" db="UniProtKB">
        <authorList>
            <consortium name="Ensembl"/>
        </authorList>
    </citation>
    <scope>IDENTIFICATION</scope>
</reference>
<feature type="coiled-coil region" evidence="2">
    <location>
        <begin position="88"/>
        <end position="122"/>
    </location>
</feature>
<dbReference type="GO" id="GO:0003341">
    <property type="term" value="P:cilium movement"/>
    <property type="evidence" value="ECO:0007669"/>
    <property type="project" value="TreeGrafter"/>
</dbReference>
<dbReference type="GO" id="GO:0036158">
    <property type="term" value="P:outer dynein arm assembly"/>
    <property type="evidence" value="ECO:0007669"/>
    <property type="project" value="TreeGrafter"/>
</dbReference>
<proteinExistence type="predicted"/>
<dbReference type="GO" id="GO:0005930">
    <property type="term" value="C:axoneme"/>
    <property type="evidence" value="ECO:0007669"/>
    <property type="project" value="TreeGrafter"/>
</dbReference>
<evidence type="ECO:0000259" key="3">
    <source>
        <dbReference type="Pfam" id="PF21773"/>
    </source>
</evidence>
<dbReference type="GeneTree" id="ENSGT00940000153116"/>
<keyword evidence="1 2" id="KW-0175">Coiled coil</keyword>
<organism evidence="4 5">
    <name type="scientific">Vombatus ursinus</name>
    <name type="common">Common wombat</name>
    <dbReference type="NCBI Taxonomy" id="29139"/>
    <lineage>
        <taxon>Eukaryota</taxon>
        <taxon>Metazoa</taxon>
        <taxon>Chordata</taxon>
        <taxon>Craniata</taxon>
        <taxon>Vertebrata</taxon>
        <taxon>Euteleostomi</taxon>
        <taxon>Mammalia</taxon>
        <taxon>Metatheria</taxon>
        <taxon>Diprotodontia</taxon>
        <taxon>Vombatidae</taxon>
        <taxon>Vombatus</taxon>
    </lineage>
</organism>
<dbReference type="Proteomes" id="UP000314987">
    <property type="component" value="Unassembled WGS sequence"/>
</dbReference>
<dbReference type="Pfam" id="PF21773">
    <property type="entry name" value="ODAD1_CC"/>
    <property type="match status" value="1"/>
</dbReference>
<sequence length="202" mass="23868">MPLASSVLSEDSEAYLDSSEGELSRLQRQCRVMEGERQAYGRATQQLIHKQMVEIHRLQQEQTELQVKIKISKSQARRLLDQEREKGLRSLLERRQQLYKEVVQEQEHLKTLDQQIAKWESRVLTQLKDLRGPGLVLQKKAQNFHRVKVLENQLDRVSANTRFDTQLVRNRVLREELGLLHIQRNRFLHLDHQLKKVRAQGP</sequence>
<reference evidence="4" key="3">
    <citation type="submission" date="2025-09" db="UniProtKB">
        <authorList>
            <consortium name="Ensembl"/>
        </authorList>
    </citation>
    <scope>IDENTIFICATION</scope>
</reference>
<protein>
    <recommendedName>
        <fullName evidence="3">ODAD1 central coiled coil region domain-containing protein</fullName>
    </recommendedName>
</protein>
<evidence type="ECO:0000256" key="1">
    <source>
        <dbReference type="ARBA" id="ARBA00023054"/>
    </source>
</evidence>
<dbReference type="AlphaFoldDB" id="A0A4X2KZV7"/>
<name>A0A4X2KZV7_VOMUR</name>
<evidence type="ECO:0000313" key="5">
    <source>
        <dbReference type="Proteomes" id="UP000314987"/>
    </source>
</evidence>
<dbReference type="OMA" id="QCEVMEG"/>
<dbReference type="STRING" id="29139.ENSVURP00010014915"/>
<feature type="domain" description="ODAD1 central coiled coil region" evidence="3">
    <location>
        <begin position="146"/>
        <end position="197"/>
    </location>
</feature>
<dbReference type="PANTHER" id="PTHR21694:SF35">
    <property type="entry name" value="OUTER DYNEIN ARM-DOCKING COMPLEX SUBUNIT 1"/>
    <property type="match status" value="1"/>
</dbReference>
<reference evidence="5" key="1">
    <citation type="submission" date="2018-12" db="EMBL/GenBank/DDBJ databases">
        <authorList>
            <person name="Yazar S."/>
        </authorList>
    </citation>
    <scope>NUCLEOTIDE SEQUENCE [LARGE SCALE GENOMIC DNA]</scope>
</reference>
<dbReference type="Ensembl" id="ENSVURT00010016951.1">
    <property type="protein sequence ID" value="ENSVURP00010014915.1"/>
    <property type="gene ID" value="ENSVURG00010011407.1"/>
</dbReference>
<dbReference type="PANTHER" id="PTHR21694">
    <property type="entry name" value="COILED-COIL DOMAIN-CONTAINING PROTEIN 63"/>
    <property type="match status" value="1"/>
</dbReference>
<evidence type="ECO:0000313" key="4">
    <source>
        <dbReference type="Ensembl" id="ENSVURP00010014915.1"/>
    </source>
</evidence>
<keyword evidence="5" id="KW-1185">Reference proteome</keyword>
<accession>A0A4X2KZV7</accession>
<dbReference type="InterPro" id="IPR049258">
    <property type="entry name" value="ODAD1_CC"/>
</dbReference>
<evidence type="ECO:0000256" key="2">
    <source>
        <dbReference type="SAM" id="Coils"/>
    </source>
</evidence>
<dbReference type="InterPro" id="IPR051876">
    <property type="entry name" value="ODA-DC/CCD"/>
</dbReference>